<reference evidence="2" key="1">
    <citation type="submission" date="2013-02" db="EMBL/GenBank/DDBJ databases">
        <authorList>
            <person name="Hughes D."/>
        </authorList>
    </citation>
    <scope>NUCLEOTIDE SEQUENCE</scope>
    <source>
        <strain>Durham</strain>
        <strain evidence="2">NC isolate 2 -- Noor lab</strain>
    </source>
</reference>
<dbReference type="EMBL" id="CAQQ02058671">
    <property type="status" value="NOT_ANNOTATED_CDS"/>
    <property type="molecule type" value="Genomic_DNA"/>
</dbReference>
<dbReference type="AlphaFoldDB" id="T1GLD4"/>
<dbReference type="EMBL" id="CAQQ02058673">
    <property type="status" value="NOT_ANNOTATED_CDS"/>
    <property type="molecule type" value="Genomic_DNA"/>
</dbReference>
<accession>T1GLD4</accession>
<dbReference type="EMBL" id="CAQQ02058672">
    <property type="status" value="NOT_ANNOTATED_CDS"/>
    <property type="molecule type" value="Genomic_DNA"/>
</dbReference>
<reference evidence="1" key="2">
    <citation type="submission" date="2015-06" db="UniProtKB">
        <authorList>
            <consortium name="EnsemblMetazoa"/>
        </authorList>
    </citation>
    <scope>IDENTIFICATION</scope>
</reference>
<evidence type="ECO:0000313" key="2">
    <source>
        <dbReference type="Proteomes" id="UP000015102"/>
    </source>
</evidence>
<name>T1GLD4_MEGSC</name>
<dbReference type="EMBL" id="CAQQ02058674">
    <property type="status" value="NOT_ANNOTATED_CDS"/>
    <property type="molecule type" value="Genomic_DNA"/>
</dbReference>
<dbReference type="HOGENOM" id="CLU_2925232_0_0_1"/>
<sequence length="61" mass="6863">MCLANTSLRYDLETKSTDFGYVGGFAPAVGDVNMKYANGVNIVRFLHVQIKFMSWGEHHPK</sequence>
<dbReference type="Proteomes" id="UP000015102">
    <property type="component" value="Unassembled WGS sequence"/>
</dbReference>
<organism evidence="1 2">
    <name type="scientific">Megaselia scalaris</name>
    <name type="common">Humpbacked fly</name>
    <name type="synonym">Phora scalaris</name>
    <dbReference type="NCBI Taxonomy" id="36166"/>
    <lineage>
        <taxon>Eukaryota</taxon>
        <taxon>Metazoa</taxon>
        <taxon>Ecdysozoa</taxon>
        <taxon>Arthropoda</taxon>
        <taxon>Hexapoda</taxon>
        <taxon>Insecta</taxon>
        <taxon>Pterygota</taxon>
        <taxon>Neoptera</taxon>
        <taxon>Endopterygota</taxon>
        <taxon>Diptera</taxon>
        <taxon>Brachycera</taxon>
        <taxon>Muscomorpha</taxon>
        <taxon>Platypezoidea</taxon>
        <taxon>Phoridae</taxon>
        <taxon>Megaseliini</taxon>
        <taxon>Megaselia</taxon>
    </lineage>
</organism>
<protein>
    <submittedName>
        <fullName evidence="1">Uncharacterized protein</fullName>
    </submittedName>
</protein>
<evidence type="ECO:0000313" key="1">
    <source>
        <dbReference type="EnsemblMetazoa" id="MESCA004334-PA"/>
    </source>
</evidence>
<keyword evidence="2" id="KW-1185">Reference proteome</keyword>
<proteinExistence type="predicted"/>
<dbReference type="EnsemblMetazoa" id="MESCA004334-RA">
    <property type="protein sequence ID" value="MESCA004334-PA"/>
    <property type="gene ID" value="MESCA004334"/>
</dbReference>